<dbReference type="SUPFAM" id="SSF101801">
    <property type="entry name" value="Surface presentation of antigens (SPOA)"/>
    <property type="match status" value="1"/>
</dbReference>
<dbReference type="InterPro" id="IPR001689">
    <property type="entry name" value="Flag_FliM"/>
</dbReference>
<evidence type="ECO:0000256" key="5">
    <source>
        <dbReference type="ARBA" id="ARBA00022475"/>
    </source>
</evidence>
<dbReference type="Proteomes" id="UP000256774">
    <property type="component" value="Unassembled WGS sequence"/>
</dbReference>
<name>A0A3E0H1F5_9GAMM</name>
<comment type="subcellular location">
    <subcellularLocation>
        <location evidence="1">Bacterial flagellum basal body</location>
    </subcellularLocation>
    <subcellularLocation>
        <location evidence="2">Cell inner membrane</location>
        <topology evidence="2">Peripheral membrane protein</topology>
    </subcellularLocation>
</comment>
<evidence type="ECO:0000256" key="11">
    <source>
        <dbReference type="ARBA" id="ARBA00025044"/>
    </source>
</evidence>
<sequence length="324" mass="36074">MGDILEQEELDALIGEGAEGLVKDDSDTLSGGGEKYDFASQEYAVSRLIPALSQVQSSLAEGIKQRIRQWVPSVESVRTDRIAVMKFAEVMRSMAAPAYIVSIKSDTLGAPIYLAFEAELVFSLVDHFYGGRGRSQHVRAQDFSPSEARFMERLTTSLLPDITAAWHTAVNITPRIDEHYHDFRFVDELQQTDTLMVTRFTVQVGQQEAELWSVVPWAAIDPIRDSLGGVVRTTRQEHDAQWRSRLMAGLEDSELTLVAKLGDSKVSLKRVCNLQVGDILPIDNPANVCLQLEGHALMSATFGTHHGQLSAKIRHIYPALNRRN</sequence>
<dbReference type="EMBL" id="QUNR01000004">
    <property type="protein sequence ID" value="REH36720.1"/>
    <property type="molecule type" value="Genomic_DNA"/>
</dbReference>
<protein>
    <recommendedName>
        <fullName evidence="4">Flagellar motor switch protein FliM</fullName>
    </recommendedName>
</protein>
<dbReference type="Gene3D" id="3.40.1550.10">
    <property type="entry name" value="CheC-like"/>
    <property type="match status" value="1"/>
</dbReference>
<dbReference type="Pfam" id="PF02154">
    <property type="entry name" value="FliM"/>
    <property type="match status" value="1"/>
</dbReference>
<evidence type="ECO:0000256" key="4">
    <source>
        <dbReference type="ARBA" id="ARBA00021898"/>
    </source>
</evidence>
<dbReference type="Pfam" id="PF01052">
    <property type="entry name" value="FliMN_C"/>
    <property type="match status" value="1"/>
</dbReference>
<dbReference type="SUPFAM" id="SSF103039">
    <property type="entry name" value="CheC-like"/>
    <property type="match status" value="1"/>
</dbReference>
<dbReference type="AlphaFoldDB" id="A0A3E0H1F5"/>
<dbReference type="PANTHER" id="PTHR30034:SF3">
    <property type="entry name" value="FLAGELLAR MOTOR SWITCH PROTEIN FLIM"/>
    <property type="match status" value="1"/>
</dbReference>
<comment type="caution">
    <text evidence="13">The sequence shown here is derived from an EMBL/GenBank/DDBJ whole genome shotgun (WGS) entry which is preliminary data.</text>
</comment>
<dbReference type="InterPro" id="IPR036429">
    <property type="entry name" value="SpoA-like_sf"/>
</dbReference>
<dbReference type="InterPro" id="IPR028976">
    <property type="entry name" value="CheC-like_sf"/>
</dbReference>
<keyword evidence="13" id="KW-0966">Cell projection</keyword>
<dbReference type="GO" id="GO:0050918">
    <property type="term" value="P:positive chemotaxis"/>
    <property type="evidence" value="ECO:0007669"/>
    <property type="project" value="TreeGrafter"/>
</dbReference>
<dbReference type="PRINTS" id="PR00955">
    <property type="entry name" value="FLGMOTORFLIM"/>
</dbReference>
<evidence type="ECO:0000256" key="7">
    <source>
        <dbReference type="ARBA" id="ARBA00022519"/>
    </source>
</evidence>
<proteinExistence type="inferred from homology"/>
<keyword evidence="7" id="KW-0997">Cell inner membrane</keyword>
<dbReference type="Gene3D" id="2.30.330.10">
    <property type="entry name" value="SpoA-like"/>
    <property type="match status" value="1"/>
</dbReference>
<evidence type="ECO:0000256" key="1">
    <source>
        <dbReference type="ARBA" id="ARBA00004117"/>
    </source>
</evidence>
<keyword evidence="13" id="KW-0282">Flagellum</keyword>
<evidence type="ECO:0000313" key="14">
    <source>
        <dbReference type="Proteomes" id="UP000256774"/>
    </source>
</evidence>
<dbReference type="RefSeq" id="WP_181899036.1">
    <property type="nucleotide sequence ID" value="NZ_QUNR01000004.1"/>
</dbReference>
<dbReference type="GO" id="GO:0009425">
    <property type="term" value="C:bacterial-type flagellum basal body"/>
    <property type="evidence" value="ECO:0007669"/>
    <property type="project" value="UniProtKB-SubCell"/>
</dbReference>
<dbReference type="GO" id="GO:0005886">
    <property type="term" value="C:plasma membrane"/>
    <property type="evidence" value="ECO:0007669"/>
    <property type="project" value="UniProtKB-SubCell"/>
</dbReference>
<evidence type="ECO:0000256" key="8">
    <source>
        <dbReference type="ARBA" id="ARBA00022779"/>
    </source>
</evidence>
<dbReference type="PANTHER" id="PTHR30034">
    <property type="entry name" value="FLAGELLAR MOTOR SWITCH PROTEIN FLIM"/>
    <property type="match status" value="1"/>
</dbReference>
<keyword evidence="8" id="KW-0283">Flagellar rotation</keyword>
<accession>A0A3E0H1F5</accession>
<keyword evidence="13" id="KW-0969">Cilium</keyword>
<dbReference type="GO" id="GO:0071978">
    <property type="term" value="P:bacterial-type flagellum-dependent swarming motility"/>
    <property type="evidence" value="ECO:0007669"/>
    <property type="project" value="TreeGrafter"/>
</dbReference>
<evidence type="ECO:0000256" key="9">
    <source>
        <dbReference type="ARBA" id="ARBA00023136"/>
    </source>
</evidence>
<comment type="function">
    <text evidence="11">FliM is one of three proteins (FliG, FliN, FliM) that forms the rotor-mounted switch complex (C ring), located at the base of the basal body. This complex interacts with the CheY and CheZ chemotaxis proteins, in addition to contacting components of the motor that determine the direction of flagellar rotation.</text>
</comment>
<reference evidence="13 14" key="1">
    <citation type="submission" date="2018-08" db="EMBL/GenBank/DDBJ databases">
        <title>Genomic Encyclopedia of Type Strains, Phase IV (KMG-IV): sequencing the most valuable type-strain genomes for metagenomic binning, comparative biology and taxonomic classification.</title>
        <authorList>
            <person name="Goeker M."/>
        </authorList>
    </citation>
    <scope>NUCLEOTIDE SEQUENCE [LARGE SCALE GENOMIC DNA]</scope>
    <source>
        <strain evidence="13 14">DSM 26022</strain>
    </source>
</reference>
<keyword evidence="10" id="KW-0975">Bacterial flagellum</keyword>
<dbReference type="CDD" id="cd17908">
    <property type="entry name" value="FliM"/>
    <property type="match status" value="1"/>
</dbReference>
<evidence type="ECO:0000259" key="12">
    <source>
        <dbReference type="Pfam" id="PF01052"/>
    </source>
</evidence>
<feature type="domain" description="Flagellar motor switch protein FliN-like C-terminal" evidence="12">
    <location>
        <begin position="250"/>
        <end position="316"/>
    </location>
</feature>
<keyword evidence="5" id="KW-1003">Cell membrane</keyword>
<evidence type="ECO:0000313" key="13">
    <source>
        <dbReference type="EMBL" id="REH36720.1"/>
    </source>
</evidence>
<dbReference type="InterPro" id="IPR001543">
    <property type="entry name" value="FliN-like_C"/>
</dbReference>
<keyword evidence="14" id="KW-1185">Reference proteome</keyword>
<evidence type="ECO:0000256" key="10">
    <source>
        <dbReference type="ARBA" id="ARBA00023143"/>
    </source>
</evidence>
<keyword evidence="9" id="KW-0472">Membrane</keyword>
<keyword evidence="6" id="KW-0145">Chemotaxis</keyword>
<evidence type="ECO:0000256" key="2">
    <source>
        <dbReference type="ARBA" id="ARBA00004417"/>
    </source>
</evidence>
<organism evidence="13 14">
    <name type="scientific">Paraperlucidibaca baekdonensis</name>
    <dbReference type="NCBI Taxonomy" id="748120"/>
    <lineage>
        <taxon>Bacteria</taxon>
        <taxon>Pseudomonadati</taxon>
        <taxon>Pseudomonadota</taxon>
        <taxon>Gammaproteobacteria</taxon>
        <taxon>Moraxellales</taxon>
        <taxon>Moraxellaceae</taxon>
        <taxon>Paraperlucidibaca</taxon>
    </lineage>
</organism>
<comment type="similarity">
    <text evidence="3">Belongs to the FliM family.</text>
</comment>
<evidence type="ECO:0000256" key="3">
    <source>
        <dbReference type="ARBA" id="ARBA00011049"/>
    </source>
</evidence>
<gene>
    <name evidence="13" type="ORF">DFR26_1856</name>
</gene>
<dbReference type="GO" id="GO:0003774">
    <property type="term" value="F:cytoskeletal motor activity"/>
    <property type="evidence" value="ECO:0007669"/>
    <property type="project" value="InterPro"/>
</dbReference>
<evidence type="ECO:0000256" key="6">
    <source>
        <dbReference type="ARBA" id="ARBA00022500"/>
    </source>
</evidence>